<keyword evidence="9" id="KW-1185">Reference proteome</keyword>
<dbReference type="Proteomes" id="UP000465031">
    <property type="component" value="Chromosome"/>
</dbReference>
<keyword evidence="1 5" id="KW-0479">Metal-binding</keyword>
<reference evidence="7 9" key="1">
    <citation type="submission" date="2015-08" db="EMBL/GenBank/DDBJ databases">
        <title>Draft Genome Sequence of Rathayibacter sp. Strain VKM Ac-2596 Isolated from Leaf Gall Induced by Plant-Parasitic Nematodes.</title>
        <authorList>
            <person name="Vasilenko O.V."/>
            <person name="Starodumova I.P."/>
            <person name="Tarlachkov S.V."/>
            <person name="Dorofeeva L.V."/>
            <person name="Evtushenko L.I."/>
        </authorList>
    </citation>
    <scope>NUCLEOTIDE SEQUENCE [LARGE SCALE GENOMIC DNA]</scope>
    <source>
        <strain evidence="7 9">VKM Ac-2596</strain>
    </source>
</reference>
<dbReference type="GO" id="GO:0008270">
    <property type="term" value="F:zinc ion binding"/>
    <property type="evidence" value="ECO:0007669"/>
    <property type="project" value="UniProtKB-UniRule"/>
</dbReference>
<dbReference type="OrthoDB" id="105475at2"/>
<sequence>MPRPAFPAPPSAELHIHLEGTIEPEHIVEMARRNAVALPTEDLDALRARYAFTDLASFLELHYSNLTVLRTERDFFELATGYLDRASAANVRRAEIFFDPQTHLGNGVPLATVMAGITRALGASVETHGVSTALIMCFLRDLGAEAADEMLTAILPYREHIIGVGLDSNEVGFGPELFVDVYARAAAEGLRLVAHAGEEGGPETVAATVDLLKVERIDHGIRAMEDPAVVAMLRERRIPVTVCPLSNVALRAVDTMADHPLPAMLREGLVATVSSDDPPYFGGYVDENYRALVEELGMDDAQLERLALNSFDAAFIEEADRERWQTEVRAHFRH</sequence>
<dbReference type="SUPFAM" id="SSF51556">
    <property type="entry name" value="Metallo-dependent hydrolases"/>
    <property type="match status" value="1"/>
</dbReference>
<dbReference type="Gene3D" id="3.20.20.140">
    <property type="entry name" value="Metal-dependent hydrolases"/>
    <property type="match status" value="1"/>
</dbReference>
<evidence type="ECO:0000313" key="9">
    <source>
        <dbReference type="Proteomes" id="UP000076717"/>
    </source>
</evidence>
<evidence type="ECO:0000313" key="10">
    <source>
        <dbReference type="Proteomes" id="UP000465031"/>
    </source>
</evidence>
<feature type="domain" description="Adenosine deaminase" evidence="6">
    <location>
        <begin position="10"/>
        <end position="328"/>
    </location>
</feature>
<dbReference type="PANTHER" id="PTHR43114:SF6">
    <property type="entry name" value="ADENINE DEAMINASE"/>
    <property type="match status" value="1"/>
</dbReference>
<evidence type="ECO:0000256" key="3">
    <source>
        <dbReference type="ARBA" id="ARBA00022833"/>
    </source>
</evidence>
<dbReference type="KEGG" id="rte:GSU10_03860"/>
<dbReference type="AlphaFoldDB" id="A0A166H5B7"/>
<dbReference type="Pfam" id="PF00962">
    <property type="entry name" value="A_deaminase"/>
    <property type="match status" value="1"/>
</dbReference>
<dbReference type="GO" id="GO:0043103">
    <property type="term" value="P:hypoxanthine salvage"/>
    <property type="evidence" value="ECO:0007669"/>
    <property type="project" value="UniProtKB-UniRule"/>
</dbReference>
<reference evidence="8" key="3">
    <citation type="submission" date="2019-12" db="EMBL/GenBank/DDBJ databases">
        <title>Complete and Draft Genome Sequences of New Strains and Members of Some Known Species of the Genus Rathayibacter isolated from Plants.</title>
        <authorList>
            <person name="Tarlachkov S.V."/>
            <person name="Starodumova I.P."/>
            <person name="Dorofeeva L.V."/>
            <person name="Prisyazhnaya N.V."/>
            <person name="Leyn S.A."/>
            <person name="Zlamal J.E."/>
            <person name="Elane M.L."/>
            <person name="Osterman A.L."/>
            <person name="Nadler S.A."/>
            <person name="Subbotin S.A."/>
            <person name="Evtushenko L.I."/>
        </authorList>
    </citation>
    <scope>NUCLEOTIDE SEQUENCE</scope>
    <source>
        <strain evidence="8">VKM Ac-2761</strain>
    </source>
</reference>
<comment type="function">
    <text evidence="5">Catalyzes the hydrolytic deamination of adenine to hypoxanthine. Plays an important role in the purine salvage pathway and in nitrogen catabolism.</text>
</comment>
<keyword evidence="4 5" id="KW-0546">Nucleotide metabolism</keyword>
<dbReference type="PANTHER" id="PTHR43114">
    <property type="entry name" value="ADENINE DEAMINASE"/>
    <property type="match status" value="1"/>
</dbReference>
<dbReference type="RefSeq" id="WP_068213097.1">
    <property type="nucleotide sequence ID" value="NZ_CP047186.1"/>
</dbReference>
<gene>
    <name evidence="7" type="ORF">ACH61_02924</name>
    <name evidence="8" type="ORF">GSU10_03860</name>
</gene>
<dbReference type="EC" id="3.5.4.2" evidence="5"/>
<dbReference type="NCBIfam" id="NF006850">
    <property type="entry name" value="PRK09358.1-6"/>
    <property type="match status" value="1"/>
</dbReference>
<dbReference type="GO" id="GO:0009117">
    <property type="term" value="P:nucleotide metabolic process"/>
    <property type="evidence" value="ECO:0007669"/>
    <property type="project" value="UniProtKB-KW"/>
</dbReference>
<dbReference type="InterPro" id="IPR028892">
    <property type="entry name" value="ADE"/>
</dbReference>
<feature type="binding site" evidence="5">
    <location>
        <position position="17"/>
    </location>
    <ligand>
        <name>Zn(2+)</name>
        <dbReference type="ChEBI" id="CHEBI:29105"/>
        <note>catalytic</note>
    </ligand>
</feature>
<feature type="binding site" evidence="5">
    <location>
        <position position="277"/>
    </location>
    <ligand>
        <name>substrate</name>
    </ligand>
</feature>
<dbReference type="Proteomes" id="UP000076717">
    <property type="component" value="Unassembled WGS sequence"/>
</dbReference>
<feature type="site" description="Important for catalytic activity" evidence="5">
    <location>
        <position position="219"/>
    </location>
</feature>
<dbReference type="GO" id="GO:0005829">
    <property type="term" value="C:cytosol"/>
    <property type="evidence" value="ECO:0007669"/>
    <property type="project" value="TreeGrafter"/>
</dbReference>
<evidence type="ECO:0000256" key="5">
    <source>
        <dbReference type="HAMAP-Rule" id="MF_01962"/>
    </source>
</evidence>
<dbReference type="EMBL" id="CP047186">
    <property type="protein sequence ID" value="QHC54862.1"/>
    <property type="molecule type" value="Genomic_DNA"/>
</dbReference>
<evidence type="ECO:0000256" key="4">
    <source>
        <dbReference type="ARBA" id="ARBA00023080"/>
    </source>
</evidence>
<dbReference type="InterPro" id="IPR006330">
    <property type="entry name" value="Ado/ade_deaminase"/>
</dbReference>
<dbReference type="InterPro" id="IPR032466">
    <property type="entry name" value="Metal_Hydrolase"/>
</dbReference>
<feature type="binding site" evidence="5">
    <location>
        <position position="195"/>
    </location>
    <ligand>
        <name>Zn(2+)</name>
        <dbReference type="ChEBI" id="CHEBI:29105"/>
        <note>catalytic</note>
    </ligand>
</feature>
<evidence type="ECO:0000313" key="8">
    <source>
        <dbReference type="EMBL" id="QHC54862.1"/>
    </source>
</evidence>
<evidence type="ECO:0000259" key="6">
    <source>
        <dbReference type="Pfam" id="PF00962"/>
    </source>
</evidence>
<comment type="similarity">
    <text evidence="5">Belongs to the metallo-dependent hydrolases superfamily. Adenosine and AMP deaminases family. Adenine deaminase type 2 subfamily.</text>
</comment>
<feature type="active site" description="Proton donor" evidence="5">
    <location>
        <position position="198"/>
    </location>
</feature>
<comment type="catalytic activity">
    <reaction evidence="5">
        <text>adenine + H2O + H(+) = hypoxanthine + NH4(+)</text>
        <dbReference type="Rhea" id="RHEA:23688"/>
        <dbReference type="ChEBI" id="CHEBI:15377"/>
        <dbReference type="ChEBI" id="CHEBI:15378"/>
        <dbReference type="ChEBI" id="CHEBI:16708"/>
        <dbReference type="ChEBI" id="CHEBI:17368"/>
        <dbReference type="ChEBI" id="CHEBI:28938"/>
        <dbReference type="EC" id="3.5.4.2"/>
    </reaction>
</comment>
<dbReference type="HAMAP" id="MF_01962">
    <property type="entry name" value="Adenine_deaminase"/>
    <property type="match status" value="1"/>
</dbReference>
<dbReference type="GO" id="GO:0000034">
    <property type="term" value="F:adenine deaminase activity"/>
    <property type="evidence" value="ECO:0007669"/>
    <property type="project" value="UniProtKB-UniRule"/>
</dbReference>
<keyword evidence="3 5" id="KW-0862">Zinc</keyword>
<feature type="binding site" evidence="5">
    <location>
        <position position="15"/>
    </location>
    <ligand>
        <name>Zn(2+)</name>
        <dbReference type="ChEBI" id="CHEBI:29105"/>
        <note>catalytic</note>
    </ligand>
</feature>
<dbReference type="NCBIfam" id="TIGR01430">
    <property type="entry name" value="aden_deam"/>
    <property type="match status" value="1"/>
</dbReference>
<evidence type="ECO:0000256" key="2">
    <source>
        <dbReference type="ARBA" id="ARBA00022801"/>
    </source>
</evidence>
<evidence type="ECO:0000256" key="1">
    <source>
        <dbReference type="ARBA" id="ARBA00022723"/>
    </source>
</evidence>
<name>A0A166H5B7_9MICO</name>
<keyword evidence="2 5" id="KW-0378">Hydrolase</keyword>
<evidence type="ECO:0000313" key="7">
    <source>
        <dbReference type="EMBL" id="KZX19974.1"/>
    </source>
</evidence>
<feature type="binding site" evidence="5">
    <location>
        <position position="276"/>
    </location>
    <ligand>
        <name>Zn(2+)</name>
        <dbReference type="ChEBI" id="CHEBI:29105"/>
        <note>catalytic</note>
    </ligand>
</feature>
<protein>
    <recommendedName>
        <fullName evidence="5">Adenine deaminase</fullName>
        <shortName evidence="5">ADE</shortName>
        <ecNumber evidence="5">3.5.4.2</ecNumber>
    </recommendedName>
    <alternativeName>
        <fullName evidence="5">Adenine aminohydrolase</fullName>
        <shortName evidence="5">AAH</shortName>
    </alternativeName>
</protein>
<reference evidence="10" key="2">
    <citation type="submission" date="2019-12" db="EMBL/GenBank/DDBJ databases">
        <title>Complete and draft genome sequences of new strains and members of some known species of the genus Rathayibacter isolated from plants.</title>
        <authorList>
            <person name="Tarlachkov S.V."/>
            <person name="Starodumova I.P."/>
            <person name="Dorofeeva L.V."/>
            <person name="Prisyazhnaya N.V."/>
            <person name="Leyn S."/>
            <person name="Zlamal J."/>
            <person name="Elan M."/>
            <person name="Osterman A.L."/>
            <person name="Nadler S."/>
            <person name="Subbotin S.A."/>
            <person name="Evtushenko L.I."/>
        </authorList>
    </citation>
    <scope>NUCLEOTIDE SEQUENCE [LARGE SCALE GENOMIC DNA]</scope>
    <source>
        <strain evidence="10">VKM Ac-2761</strain>
    </source>
</reference>
<dbReference type="PATRIC" id="fig|1671680.3.peg.3141"/>
<accession>A0A166H5B7</accession>
<dbReference type="GO" id="GO:0006146">
    <property type="term" value="P:adenine catabolic process"/>
    <property type="evidence" value="ECO:0007669"/>
    <property type="project" value="UniProtKB-UniRule"/>
</dbReference>
<comment type="cofactor">
    <cofactor evidence="5">
        <name>Zn(2+)</name>
        <dbReference type="ChEBI" id="CHEBI:29105"/>
    </cofactor>
    <text evidence="5">Binds 1 zinc ion per subunit.</text>
</comment>
<dbReference type="CDD" id="cd01320">
    <property type="entry name" value="ADA"/>
    <property type="match status" value="1"/>
</dbReference>
<dbReference type="EMBL" id="LIIN01000161">
    <property type="protein sequence ID" value="KZX19974.1"/>
    <property type="molecule type" value="Genomic_DNA"/>
</dbReference>
<dbReference type="InterPro" id="IPR001365">
    <property type="entry name" value="A_deaminase_dom"/>
</dbReference>
<organism evidence="7 9">
    <name type="scientific">Rathayibacter tanaceti</name>
    <dbReference type="NCBI Taxonomy" id="1671680"/>
    <lineage>
        <taxon>Bacteria</taxon>
        <taxon>Bacillati</taxon>
        <taxon>Actinomycetota</taxon>
        <taxon>Actinomycetes</taxon>
        <taxon>Micrococcales</taxon>
        <taxon>Microbacteriaceae</taxon>
        <taxon>Rathayibacter</taxon>
    </lineage>
</organism>
<proteinExistence type="inferred from homology"/>